<reference evidence="2" key="1">
    <citation type="journal article" date="2012" name="Mol. Biol. Evol.">
        <title>Expression of the nucleus-encoded chloroplast division genes and proteins regulated by the algal cell cycle.</title>
        <authorList>
            <person name="Miyagishima S."/>
            <person name="Suzuki K."/>
            <person name="Okazaki K."/>
            <person name="Kabeya Y."/>
        </authorList>
    </citation>
    <scope>NUCLEOTIDE SEQUENCE</scope>
    <source>
        <strain evidence="2">NIES-296</strain>
    </source>
</reference>
<feature type="non-terminal residue" evidence="2">
    <location>
        <position position="1"/>
    </location>
</feature>
<dbReference type="GO" id="GO:0003677">
    <property type="term" value="F:DNA binding"/>
    <property type="evidence" value="ECO:0007669"/>
    <property type="project" value="InterPro"/>
</dbReference>
<sequence>KICRDLSIVSDNVRIKCTGEDIVFACEGDIGSCVLEIGKTFPNMKVETGEDDAIDEEFSLR</sequence>
<dbReference type="EMBL" id="AB673435">
    <property type="protein sequence ID" value="BAM11093.1"/>
    <property type="molecule type" value="mRNA"/>
</dbReference>
<gene>
    <name evidence="2" type="primary">pcna</name>
</gene>
<dbReference type="AlphaFoldDB" id="I0J0H0"/>
<organism evidence="2">
    <name type="scientific">Mesostigma viride</name>
    <name type="common">Green alga</name>
    <dbReference type="NCBI Taxonomy" id="41882"/>
    <lineage>
        <taxon>Eukaryota</taxon>
        <taxon>Viridiplantae</taxon>
        <taxon>Streptophyta</taxon>
        <taxon>Mesostigmatophyceae</taxon>
        <taxon>Mesostigmatales</taxon>
        <taxon>Mesostigmataceae</taxon>
        <taxon>Mesostigma</taxon>
    </lineage>
</organism>
<feature type="domain" description="Proliferating cell nuclear antigen PCNA C-terminal" evidence="1">
    <location>
        <begin position="1"/>
        <end position="40"/>
    </location>
</feature>
<dbReference type="SUPFAM" id="SSF55979">
    <property type="entry name" value="DNA clamp"/>
    <property type="match status" value="1"/>
</dbReference>
<proteinExistence type="evidence at transcript level"/>
<dbReference type="GO" id="GO:0006275">
    <property type="term" value="P:regulation of DNA replication"/>
    <property type="evidence" value="ECO:0007669"/>
    <property type="project" value="InterPro"/>
</dbReference>
<evidence type="ECO:0000313" key="2">
    <source>
        <dbReference type="EMBL" id="BAM11093.1"/>
    </source>
</evidence>
<accession>I0J0H0</accession>
<name>I0J0H0_MESVI</name>
<dbReference type="Gene3D" id="3.70.10.10">
    <property type="match status" value="1"/>
</dbReference>
<protein>
    <submittedName>
        <fullName evidence="2">Proliferating cell nuclear antigen</fullName>
    </submittedName>
</protein>
<dbReference type="InterPro" id="IPR022649">
    <property type="entry name" value="Pr_cel_nuc_antig_C"/>
</dbReference>
<evidence type="ECO:0000259" key="1">
    <source>
        <dbReference type="Pfam" id="PF02747"/>
    </source>
</evidence>
<dbReference type="Pfam" id="PF02747">
    <property type="entry name" value="PCNA_C"/>
    <property type="match status" value="1"/>
</dbReference>
<dbReference type="InterPro" id="IPR046938">
    <property type="entry name" value="DNA_clamp_sf"/>
</dbReference>
<feature type="non-terminal residue" evidence="2">
    <location>
        <position position="61"/>
    </location>
</feature>